<comment type="caution">
    <text evidence="9">The sequence shown here is derived from an EMBL/GenBank/DDBJ whole genome shotgun (WGS) entry which is preliminary data.</text>
</comment>
<dbReference type="EMBL" id="JAUJDW010000040">
    <property type="protein sequence ID" value="KAK0650056.1"/>
    <property type="molecule type" value="Genomic_DNA"/>
</dbReference>
<keyword evidence="2" id="KW-0547">Nucleotide-binding</keyword>
<feature type="domain" description="DNA2/NAM7 helicase-like C-terminal" evidence="8">
    <location>
        <begin position="369"/>
        <end position="572"/>
    </location>
</feature>
<accession>A0AA39YCD5</accession>
<dbReference type="Pfam" id="PF13087">
    <property type="entry name" value="AAA_12"/>
    <property type="match status" value="1"/>
</dbReference>
<dbReference type="GO" id="GO:0005524">
    <property type="term" value="F:ATP binding"/>
    <property type="evidence" value="ECO:0007669"/>
    <property type="project" value="UniProtKB-KW"/>
</dbReference>
<feature type="region of interest" description="Disordered" evidence="6">
    <location>
        <begin position="643"/>
        <end position="675"/>
    </location>
</feature>
<dbReference type="CDD" id="cd18808">
    <property type="entry name" value="SF1_C_Upf1"/>
    <property type="match status" value="1"/>
</dbReference>
<evidence type="ECO:0000313" key="9">
    <source>
        <dbReference type="EMBL" id="KAK0650056.1"/>
    </source>
</evidence>
<comment type="similarity">
    <text evidence="1">Belongs to the DNA2/NAM7 helicase family.</text>
</comment>
<dbReference type="InterPro" id="IPR050534">
    <property type="entry name" value="Coronavir_polyprotein_1ab"/>
</dbReference>
<keyword evidence="4" id="KW-0347">Helicase</keyword>
<dbReference type="Pfam" id="PF13086">
    <property type="entry name" value="AAA_11"/>
    <property type="match status" value="1"/>
</dbReference>
<dbReference type="Gene3D" id="3.40.50.300">
    <property type="entry name" value="P-loop containing nucleotide triphosphate hydrolases"/>
    <property type="match status" value="3"/>
</dbReference>
<dbReference type="AlphaFoldDB" id="A0AA39YCD5"/>
<dbReference type="InterPro" id="IPR041679">
    <property type="entry name" value="DNA2/NAM7-like_C"/>
</dbReference>
<protein>
    <submittedName>
        <fullName evidence="9">Regulator of nonsense transcripts 1-like protein</fullName>
    </submittedName>
</protein>
<dbReference type="InterPro" id="IPR047187">
    <property type="entry name" value="SF1_C_Upf1"/>
</dbReference>
<proteinExistence type="inferred from homology"/>
<dbReference type="SUPFAM" id="SSF52540">
    <property type="entry name" value="P-loop containing nucleoside triphosphate hydrolases"/>
    <property type="match status" value="1"/>
</dbReference>
<evidence type="ECO:0000256" key="6">
    <source>
        <dbReference type="SAM" id="MobiDB-lite"/>
    </source>
</evidence>
<reference evidence="9" key="1">
    <citation type="submission" date="2023-06" db="EMBL/GenBank/DDBJ databases">
        <title>Multi-omics analyses reveal the molecular pathogenesis toolkit of Lasiodiplodia hormozganensis, a cross-kingdom pathogen.</title>
        <authorList>
            <person name="Felix C."/>
            <person name="Meneses R."/>
            <person name="Goncalves M.F.M."/>
            <person name="Tilleman L."/>
            <person name="Duarte A.S."/>
            <person name="Jorrin-Novo J.V."/>
            <person name="Van De Peer Y."/>
            <person name="Deforce D."/>
            <person name="Van Nieuwerburgh F."/>
            <person name="Esteves A.C."/>
            <person name="Alves A."/>
        </authorList>
    </citation>
    <scope>NUCLEOTIDE SEQUENCE</scope>
    <source>
        <strain evidence="9">CBS 339.90</strain>
    </source>
</reference>
<keyword evidence="5" id="KW-0067">ATP-binding</keyword>
<organism evidence="9 10">
    <name type="scientific">Lasiodiplodia hormozganensis</name>
    <dbReference type="NCBI Taxonomy" id="869390"/>
    <lineage>
        <taxon>Eukaryota</taxon>
        <taxon>Fungi</taxon>
        <taxon>Dikarya</taxon>
        <taxon>Ascomycota</taxon>
        <taxon>Pezizomycotina</taxon>
        <taxon>Dothideomycetes</taxon>
        <taxon>Dothideomycetes incertae sedis</taxon>
        <taxon>Botryosphaeriales</taxon>
        <taxon>Botryosphaeriaceae</taxon>
        <taxon>Lasiodiplodia</taxon>
    </lineage>
</organism>
<sequence>MFESVRTATNRLQLWIGPPGTGKTHTLAHIAAATVKVGKKFLLVAPSNQAANEATRKIVNTFQKLGITAPVIRFESTSLALKKVDSDLKQTKRQMLAEAEAGYRIEGDQLAIPGAWPIEDHAEGSEGLFAALINSLKSWWTSPESGRENVHGSQVDDGDPINPDMQLALDIAVNQVRDEAFTIGRDKRIDEDLRSHTISSKIKRALREGHVDEELAMLYADYLTGFDGDEDDARSKAFSASIRKLHSSLLGEAEVVVSVLSVCGEVGKAGSFLPEVVCIDEAGQAIEAECLIAISNFPNAKLFALCGDPSQLPPPTVSTETGLPFARQLDKGQVVSLDNDKIKVINMIDEGDEKDPKAGNNEFAEQMRLSLLDRLSNDLEFPTTRLRQQRRAVPEICHLWSRNIYQGLVENAPGTDVADRPKAQAFQDFTHTEFGIRKSKILIDVYNGQRLKEGTSSINKEFTEYTFQLVQKLLAAGFDAKDILIVTPYAAQKRQYMGALRYMSDKEVAWAVTAYGELRVTTVDAIQGGEAVIVIVDLVSAGEQASPFVQDYRRLNVAVSRARDGLIIVGDSDSMNQETVKDATVPNAKTKKVKKLTKKDFYTSIFLQAQKEEWVFKTEAPEKAGELWLANYTEVATNTANEDWRNATGDSSTTGAWDANTPTAENAGDSAVLGW</sequence>
<keyword evidence="10" id="KW-1185">Reference proteome</keyword>
<evidence type="ECO:0000256" key="2">
    <source>
        <dbReference type="ARBA" id="ARBA00022741"/>
    </source>
</evidence>
<dbReference type="GO" id="GO:0004386">
    <property type="term" value="F:helicase activity"/>
    <property type="evidence" value="ECO:0007669"/>
    <property type="project" value="UniProtKB-KW"/>
</dbReference>
<gene>
    <name evidence="9" type="primary">Upf1</name>
    <name evidence="9" type="ORF">DIS24_g7198</name>
</gene>
<dbReference type="PANTHER" id="PTHR43788:SF8">
    <property type="entry name" value="DNA-BINDING PROTEIN SMUBP-2"/>
    <property type="match status" value="1"/>
</dbReference>
<evidence type="ECO:0000256" key="3">
    <source>
        <dbReference type="ARBA" id="ARBA00022801"/>
    </source>
</evidence>
<dbReference type="Proteomes" id="UP001175001">
    <property type="component" value="Unassembled WGS sequence"/>
</dbReference>
<keyword evidence="3" id="KW-0378">Hydrolase</keyword>
<evidence type="ECO:0000256" key="4">
    <source>
        <dbReference type="ARBA" id="ARBA00022806"/>
    </source>
</evidence>
<evidence type="ECO:0000256" key="1">
    <source>
        <dbReference type="ARBA" id="ARBA00007913"/>
    </source>
</evidence>
<feature type="compositionally biased region" description="Polar residues" evidence="6">
    <location>
        <begin position="648"/>
        <end position="664"/>
    </location>
</feature>
<dbReference type="GO" id="GO:0016787">
    <property type="term" value="F:hydrolase activity"/>
    <property type="evidence" value="ECO:0007669"/>
    <property type="project" value="UniProtKB-KW"/>
</dbReference>
<name>A0AA39YCD5_9PEZI</name>
<dbReference type="PANTHER" id="PTHR43788">
    <property type="entry name" value="DNA2/NAM7 HELICASE FAMILY MEMBER"/>
    <property type="match status" value="1"/>
</dbReference>
<evidence type="ECO:0000256" key="5">
    <source>
        <dbReference type="ARBA" id="ARBA00022840"/>
    </source>
</evidence>
<dbReference type="InterPro" id="IPR041677">
    <property type="entry name" value="DNA2/NAM7_AAA_11"/>
</dbReference>
<evidence type="ECO:0000259" key="8">
    <source>
        <dbReference type="Pfam" id="PF13087"/>
    </source>
</evidence>
<feature type="domain" description="DNA2/NAM7 helicase helicase" evidence="7">
    <location>
        <begin position="11"/>
        <end position="318"/>
    </location>
</feature>
<dbReference type="InterPro" id="IPR027417">
    <property type="entry name" value="P-loop_NTPase"/>
</dbReference>
<evidence type="ECO:0000259" key="7">
    <source>
        <dbReference type="Pfam" id="PF13086"/>
    </source>
</evidence>
<evidence type="ECO:0000313" key="10">
    <source>
        <dbReference type="Proteomes" id="UP001175001"/>
    </source>
</evidence>